<dbReference type="GeneTree" id="ENSGT00940000156322"/>
<feature type="compositionally biased region" description="Low complexity" evidence="3">
    <location>
        <begin position="32"/>
        <end position="43"/>
    </location>
</feature>
<evidence type="ECO:0000259" key="4">
    <source>
        <dbReference type="PROSITE" id="PS50250"/>
    </source>
</evidence>
<evidence type="ECO:0000256" key="1">
    <source>
        <dbReference type="ARBA" id="ARBA00038443"/>
    </source>
</evidence>
<dbReference type="Gene3D" id="3.30.70.330">
    <property type="match status" value="1"/>
</dbReference>
<dbReference type="OMA" id="DMTIFWH"/>
<feature type="coiled-coil region" evidence="2">
    <location>
        <begin position="1299"/>
        <end position="1326"/>
    </location>
</feature>
<dbReference type="Ensembl" id="ENSGMOT00000013868.2">
    <property type="protein sequence ID" value="ENSGMOP00000013511.2"/>
    <property type="gene ID" value="ENSGMOG00000012627.2"/>
</dbReference>
<feature type="region of interest" description="Disordered" evidence="3">
    <location>
        <begin position="363"/>
        <end position="550"/>
    </location>
</feature>
<dbReference type="SUPFAM" id="SSF54928">
    <property type="entry name" value="RNA-binding domain, RBD"/>
    <property type="match status" value="1"/>
</dbReference>
<organism evidence="5 6">
    <name type="scientific">Gadus morhua</name>
    <name type="common">Atlantic cod</name>
    <dbReference type="NCBI Taxonomy" id="8049"/>
    <lineage>
        <taxon>Eukaryota</taxon>
        <taxon>Metazoa</taxon>
        <taxon>Chordata</taxon>
        <taxon>Craniata</taxon>
        <taxon>Vertebrata</taxon>
        <taxon>Euteleostomi</taxon>
        <taxon>Actinopterygii</taxon>
        <taxon>Neopterygii</taxon>
        <taxon>Teleostei</taxon>
        <taxon>Neoteleostei</taxon>
        <taxon>Acanthomorphata</taxon>
        <taxon>Zeiogadaria</taxon>
        <taxon>Gadariae</taxon>
        <taxon>Gadiformes</taxon>
        <taxon>Gadoidei</taxon>
        <taxon>Gadidae</taxon>
        <taxon>Gadus</taxon>
    </lineage>
</organism>
<dbReference type="PANTHER" id="PTHR12436:SF3">
    <property type="entry name" value="GERMINAL-CENTER ASSOCIATED NUCLEAR PROTEIN"/>
    <property type="match status" value="1"/>
</dbReference>
<dbReference type="PANTHER" id="PTHR12436">
    <property type="entry name" value="80 KDA MCM3-ASSOCIATED PROTEIN"/>
    <property type="match status" value="1"/>
</dbReference>
<dbReference type="Gene3D" id="6.10.250.1340">
    <property type="match status" value="1"/>
</dbReference>
<dbReference type="InterPro" id="IPR000504">
    <property type="entry name" value="RRM_dom"/>
</dbReference>
<sequence>MNQNNVFGGSQGGAFQAPNNTNKPPGLFHAFGQQSTGQSQPQPMAFFQPSTFAPTPNLNQAPSSMFGQTPAFGQPSVFGQSCGQPSPMSQAPSFGQPSVGQSSSGFSTSSTPAFGQTSGSGQAWFGQTPEFGQSCTFGQTPGFTQPPTSFGLPSATAPTNTPVSTQPASFGQSAFGQPSTTVNASTFSTVQGVTQQAKGFGSTDFSFKPANEVLFKPIINASPETTNPLTNTGPAQTFGAMLSQTTASTMESSSTATTTGATVFPLLTGAKSGTLGFCFSQPTAAPSIQAHKDPMTTDNSGDSTSALKFTFSQPASPSSTTTAVTTTTAQPTTPSSFSFSAKVLQPQAATLFGGAVFGQTSAFGEPKAKPEPAAEVKGAKQGGALEPNVFSRLGKGTKRKEDPESRPVSGSEKLLTEDQSSATTGDSATRHPPKRALLRSRGPAVGLFGRAMSGLMKNPSGGVRREEGQASERGEGESGDGPGQVVLQGAAPPRSQAPIREVLEKAGDSVSAKTPEPAAEAEPEQVTPTRRTRRSESSESGLGMSPSDCTAFHCKNVPPALNKKEVMEKHFGRFGKVRRVFCRPHKNLAIIHFQDHTSAAKAKKKGKTLQRHELQIFWQRKRQSSGEPEREEQTERKNLPDELHSGSSPQHRPQTRASSLGSSASMIRSSPVKKPSIAKSLQFDSDPQQEGSSDSQSLSSERSVPSSLLPLIGQTAETADEKYRLLEQRDKIMRQGRPKRTDLVLSKVFVGTCPDMCPEKERYMRETRNQLSCFELVPETEMVDHRAAIKEYSRSSADQEEPLPHELRPLPVLSLTMDYLVTQVMDQGPDGYRDWYDFVWNRTRGIRKDIIQQHLCCPETVALIEKCTRFHVHCAHQLCEESMRTFEPKINNENLTKCLQSLKEMYQDLSERQVYCPREAEFRLYNVLLNLNEGDTLREVQQFRDEVRNSPEVKFAVQAFAALNSNNFVRFFKLVKCASYLASCLLHRYFNQVRSKALLTLNIAHTVGSQRSTAFPVEDLARMLMFPDVDAASNFVQQYGLVVSDGVVELSRTSYQDPESLSLKKSAFILGKRCVLIGEVVNGGPLPSPPQHIPVCSFDGNNRYRGEGGTPPEPSSSQYRAPIATATTVAMAAAPETSIFSSEFAQDPRALQEVEALPPPRPSRLFGDQQPAQPGSLADACAAPLLGEASLAGFPPSGLAMPVNPALQLFQPLFPPQAVKAPSPLPLPVQPPAPKPPAYSDEDIVSVVESLLEEEVDSAVREVSSAGAHYARVALSESNVQVEVVLSEVIGQVLQEVSSEEIQLEASRVAEEKRRIEEARRKQECEAFLVQFSFSLCAEVLRDVLAESIQQTAREQIQEAEIDQRELEALCTEQVCTGLLEETLDTELTLLAEEVLEAELQHIHKYIKRWRDVVAVRRRLKRQMRGFPAAPCGVDPRCKLWALAPSAPQQPSLSQLARGLVNLGNAGDMTLSSTRQLRMRQQTLHQMRVHYYYQRLLDEAVWAPLDLPGLVTDNIPNPPDRIFWKATLLLPSDHESVASLADRVLSDWLEVKLGGGEGLEVKEKQVDGTLQTLRVTNALKEVGERAHKVHLSIKVSRGPLSDEGFSQMEESSELQGTGALLLLLPALPCPVEGQDDQDVPLLSALLQLKQLQQASAWHIPLPLVILVPGSQHHSTSETHNLEEALMLQTLVEEGLISEHVFYHIPESTSDMQASHQLTQAMRWLLARAPPPRPLSCQTLVQFVEAGLSQHFSGRLQAQRRERASVGLPSLDPAPVVCLYNAVLAHLADAVSSPELLSLCWPPGAHLGWNSAQHLAWLRSAVLGLSIPDWDMPSATAGWSQLQSSVLRYASQIPGTPHGRPLLVSRLENLLGRVRQQHYHPGPATHRHRRSSPRRMSWGGRDDRHGPGYNQVPWDDLLVLCIDHRLKDWPSPDLPVCQDAVTEDGEVLVYFLTDSLKHFDPPEEWSQAVRLTHRQKRLHTEGGCDASEGTPSSLSLRQRLFDCLAAPQAALSSTPSLDITHTSSAQELLPGLVLRGLEEEKAHSQRSIEQLKRWLTSDPPESLSMPLFIPSSTLLSASPPAVPSSKARSSRAPLTKKAKSSEDCTFDDGPGQTSLSPVTMAQRLQDIQRQILGSQEEELACRLRLDGMLGIVDD</sequence>
<dbReference type="GO" id="GO:0002376">
    <property type="term" value="P:immune system process"/>
    <property type="evidence" value="ECO:0007669"/>
    <property type="project" value="UniProtKB-KW"/>
</dbReference>
<evidence type="ECO:0000313" key="5">
    <source>
        <dbReference type="Ensembl" id="ENSGMOP00000013511.2"/>
    </source>
</evidence>
<protein>
    <recommendedName>
        <fullName evidence="4">PCI domain-containing protein</fullName>
    </recommendedName>
</protein>
<dbReference type="GO" id="GO:0006406">
    <property type="term" value="P:mRNA export from nucleus"/>
    <property type="evidence" value="ECO:0007669"/>
    <property type="project" value="TreeGrafter"/>
</dbReference>
<dbReference type="Pfam" id="PF03399">
    <property type="entry name" value="SAC3_GANP"/>
    <property type="match status" value="1"/>
</dbReference>
<dbReference type="GO" id="GO:0005694">
    <property type="term" value="C:chromosome"/>
    <property type="evidence" value="ECO:0007669"/>
    <property type="project" value="UniProtKB-SubCell"/>
</dbReference>
<feature type="compositionally biased region" description="Polar residues" evidence="3">
    <location>
        <begin position="296"/>
        <end position="307"/>
    </location>
</feature>
<dbReference type="Gene3D" id="1.25.40.990">
    <property type="match status" value="1"/>
</dbReference>
<feature type="compositionally biased region" description="Polar residues" evidence="3">
    <location>
        <begin position="77"/>
        <end position="91"/>
    </location>
</feature>
<dbReference type="Pfam" id="PF16769">
    <property type="entry name" value="MCM3AP_GANP"/>
    <property type="match status" value="1"/>
</dbReference>
<dbReference type="InterPro" id="IPR005062">
    <property type="entry name" value="SAC3/GANP/THP3_conserved"/>
</dbReference>
<keyword evidence="6" id="KW-1185">Reference proteome</keyword>
<dbReference type="InterPro" id="IPR045107">
    <property type="entry name" value="SAC3/GANP/THP3"/>
</dbReference>
<dbReference type="PROSITE" id="PS50250">
    <property type="entry name" value="PCI"/>
    <property type="match status" value="1"/>
</dbReference>
<feature type="compositionally biased region" description="Polar residues" evidence="3">
    <location>
        <begin position="645"/>
        <end position="668"/>
    </location>
</feature>
<dbReference type="OrthoDB" id="21502at2759"/>
<dbReference type="InterPro" id="IPR035979">
    <property type="entry name" value="RBD_domain_sf"/>
</dbReference>
<reference evidence="5" key="2">
    <citation type="submission" date="2025-09" db="UniProtKB">
        <authorList>
            <consortium name="Ensembl"/>
        </authorList>
    </citation>
    <scope>IDENTIFICATION</scope>
</reference>
<keyword evidence="2" id="KW-0175">Coiled coil</keyword>
<feature type="compositionally biased region" description="Polar residues" evidence="3">
    <location>
        <begin position="417"/>
        <end position="427"/>
    </location>
</feature>
<feature type="compositionally biased region" description="Low complexity" evidence="3">
    <location>
        <begin position="92"/>
        <end position="112"/>
    </location>
</feature>
<dbReference type="GO" id="GO:0005643">
    <property type="term" value="C:nuclear pore"/>
    <property type="evidence" value="ECO:0007669"/>
    <property type="project" value="UniProtKB-SubCell"/>
</dbReference>
<feature type="region of interest" description="Disordered" evidence="3">
    <location>
        <begin position="1"/>
        <end position="177"/>
    </location>
</feature>
<feature type="compositionally biased region" description="Low complexity" evidence="3">
    <location>
        <begin position="309"/>
        <end position="335"/>
    </location>
</feature>
<feature type="compositionally biased region" description="Basic and acidic residues" evidence="3">
    <location>
        <begin position="627"/>
        <end position="644"/>
    </location>
</feature>
<feature type="compositionally biased region" description="Polar residues" evidence="3">
    <location>
        <begin position="682"/>
        <end position="691"/>
    </location>
</feature>
<name>A0A8C4ZF52_GADMO</name>
<accession>A0A8C4ZF52</accession>
<feature type="compositionally biased region" description="Basic and acidic residues" evidence="3">
    <location>
        <begin position="463"/>
        <end position="476"/>
    </location>
</feature>
<dbReference type="InterPro" id="IPR031910">
    <property type="entry name" value="GANP_CID_dom"/>
</dbReference>
<comment type="similarity">
    <text evidence="1">Belongs to the SAC3 family.</text>
</comment>
<feature type="compositionally biased region" description="Basic and acidic residues" evidence="3">
    <location>
        <begin position="366"/>
        <end position="378"/>
    </location>
</feature>
<dbReference type="GO" id="GO:0015031">
    <property type="term" value="P:protein transport"/>
    <property type="evidence" value="ECO:0007669"/>
    <property type="project" value="UniProtKB-KW"/>
</dbReference>
<reference evidence="5" key="1">
    <citation type="submission" date="2025-08" db="UniProtKB">
        <authorList>
            <consortium name="Ensembl"/>
        </authorList>
    </citation>
    <scope>IDENTIFICATION</scope>
</reference>
<feature type="region of interest" description="Disordered" evidence="3">
    <location>
        <begin position="602"/>
        <end position="715"/>
    </location>
</feature>
<feature type="region of interest" description="Disordered" evidence="3">
    <location>
        <begin position="288"/>
        <end position="335"/>
    </location>
</feature>
<dbReference type="GO" id="GO:0005737">
    <property type="term" value="C:cytoplasm"/>
    <property type="evidence" value="ECO:0007669"/>
    <property type="project" value="UniProtKB-SubCell"/>
</dbReference>
<dbReference type="CDD" id="cd12443">
    <property type="entry name" value="RRM_MCM3A_like"/>
    <property type="match status" value="1"/>
</dbReference>
<dbReference type="Pfam" id="PF16766">
    <property type="entry name" value="CID_GANP"/>
    <property type="match status" value="1"/>
</dbReference>
<evidence type="ECO:0000313" key="6">
    <source>
        <dbReference type="Proteomes" id="UP000694546"/>
    </source>
</evidence>
<feature type="compositionally biased region" description="Polar residues" evidence="3">
    <location>
        <begin position="130"/>
        <end position="148"/>
    </location>
</feature>
<dbReference type="InterPro" id="IPR034265">
    <property type="entry name" value="MCM3AP_RRM"/>
</dbReference>
<dbReference type="GO" id="GO:0061733">
    <property type="term" value="F:protein-lysine-acetyltransferase activity"/>
    <property type="evidence" value="ECO:0007669"/>
    <property type="project" value="UniProtKB-EC"/>
</dbReference>
<dbReference type="SMART" id="SM00360">
    <property type="entry name" value="RRM"/>
    <property type="match status" value="1"/>
</dbReference>
<dbReference type="RefSeq" id="XP_030199415.1">
    <property type="nucleotide sequence ID" value="XM_030343555.1"/>
</dbReference>
<dbReference type="InterPro" id="IPR012677">
    <property type="entry name" value="Nucleotide-bd_a/b_plait_sf"/>
</dbReference>
<proteinExistence type="inferred from homology"/>
<feature type="compositionally biased region" description="Polar residues" evidence="3">
    <location>
        <begin position="48"/>
        <end position="67"/>
    </location>
</feature>
<dbReference type="GO" id="GO:0003723">
    <property type="term" value="F:RNA binding"/>
    <property type="evidence" value="ECO:0007669"/>
    <property type="project" value="InterPro"/>
</dbReference>
<dbReference type="Pfam" id="PF00076">
    <property type="entry name" value="RRM_1"/>
    <property type="match status" value="1"/>
</dbReference>
<gene>
    <name evidence="5" type="primary">mcm3ap</name>
</gene>
<feature type="domain" description="PCI" evidence="4">
    <location>
        <begin position="891"/>
        <end position="1066"/>
    </location>
</feature>
<dbReference type="GO" id="GO:0070390">
    <property type="term" value="C:transcription export complex 2"/>
    <property type="evidence" value="ECO:0007669"/>
    <property type="project" value="TreeGrafter"/>
</dbReference>
<feature type="compositionally biased region" description="Low complexity" evidence="3">
    <location>
        <begin position="692"/>
        <end position="711"/>
    </location>
</feature>
<dbReference type="Proteomes" id="UP000694546">
    <property type="component" value="Chromosome 20"/>
</dbReference>
<feature type="compositionally biased region" description="Polar residues" evidence="3">
    <location>
        <begin position="156"/>
        <end position="177"/>
    </location>
</feature>
<evidence type="ECO:0000256" key="2">
    <source>
        <dbReference type="SAM" id="Coils"/>
    </source>
</evidence>
<feature type="region of interest" description="Disordered" evidence="3">
    <location>
        <begin position="2076"/>
        <end position="2114"/>
    </location>
</feature>
<feature type="compositionally biased region" description="Low complexity" evidence="3">
    <location>
        <begin position="2076"/>
        <end position="2092"/>
    </location>
</feature>
<dbReference type="InterPro" id="IPR031907">
    <property type="entry name" value="MCM3AP_GANP"/>
</dbReference>
<dbReference type="InterPro" id="IPR000717">
    <property type="entry name" value="PCI_dom"/>
</dbReference>
<feature type="region of interest" description="Disordered" evidence="3">
    <location>
        <begin position="1878"/>
        <end position="1904"/>
    </location>
</feature>
<dbReference type="GO" id="GO:0005654">
    <property type="term" value="C:nucleoplasm"/>
    <property type="evidence" value="ECO:0007669"/>
    <property type="project" value="UniProtKB-SubCell"/>
</dbReference>
<dbReference type="GeneID" id="115533205"/>
<evidence type="ECO:0000256" key="3">
    <source>
        <dbReference type="SAM" id="MobiDB-lite"/>
    </source>
</evidence>